<evidence type="ECO:0000256" key="6">
    <source>
        <dbReference type="ARBA" id="ARBA00022737"/>
    </source>
</evidence>
<evidence type="ECO:0000256" key="5">
    <source>
        <dbReference type="ARBA" id="ARBA00022701"/>
    </source>
</evidence>
<evidence type="ECO:0000256" key="8">
    <source>
        <dbReference type="ARBA" id="ARBA00023069"/>
    </source>
</evidence>
<dbReference type="InterPro" id="IPR036322">
    <property type="entry name" value="WD40_repeat_dom_sf"/>
</dbReference>
<keyword evidence="4" id="KW-0853">WD repeat</keyword>
<comment type="similarity">
    <text evidence="2">Belongs to the dynein intermediate chain family.</text>
</comment>
<keyword evidence="3" id="KW-0963">Cytoplasm</keyword>
<keyword evidence="11" id="KW-0966">Cell projection</keyword>
<evidence type="ECO:0000256" key="1">
    <source>
        <dbReference type="ARBA" id="ARBA00004430"/>
    </source>
</evidence>
<keyword evidence="10" id="KW-0206">Cytoskeleton</keyword>
<evidence type="ECO:0000256" key="2">
    <source>
        <dbReference type="ARBA" id="ARBA00011059"/>
    </source>
</evidence>
<dbReference type="SMART" id="SM00320">
    <property type="entry name" value="WD40"/>
    <property type="match status" value="5"/>
</dbReference>
<evidence type="ECO:0000313" key="12">
    <source>
        <dbReference type="EMBL" id="KAA0724949.1"/>
    </source>
</evidence>
<evidence type="ECO:0000256" key="7">
    <source>
        <dbReference type="ARBA" id="ARBA00023017"/>
    </source>
</evidence>
<protein>
    <submittedName>
        <fullName evidence="12">Dynein intermediate chain 2, axonemal</fullName>
    </submittedName>
</protein>
<dbReference type="GO" id="GO:0036157">
    <property type="term" value="C:outer dynein arm"/>
    <property type="evidence" value="ECO:0007669"/>
    <property type="project" value="TreeGrafter"/>
</dbReference>
<dbReference type="Gene3D" id="2.130.10.10">
    <property type="entry name" value="YVTN repeat-like/Quinoprotein amine dehydrogenase"/>
    <property type="match status" value="2"/>
</dbReference>
<dbReference type="InterPro" id="IPR050687">
    <property type="entry name" value="Dynein_IC"/>
</dbReference>
<organism evidence="12 13">
    <name type="scientific">Triplophysa tibetana</name>
    <dbReference type="NCBI Taxonomy" id="1572043"/>
    <lineage>
        <taxon>Eukaryota</taxon>
        <taxon>Metazoa</taxon>
        <taxon>Chordata</taxon>
        <taxon>Craniata</taxon>
        <taxon>Vertebrata</taxon>
        <taxon>Euteleostomi</taxon>
        <taxon>Actinopterygii</taxon>
        <taxon>Neopterygii</taxon>
        <taxon>Teleostei</taxon>
        <taxon>Ostariophysi</taxon>
        <taxon>Cypriniformes</taxon>
        <taxon>Nemacheilidae</taxon>
        <taxon>Triplophysa</taxon>
    </lineage>
</organism>
<dbReference type="PANTHER" id="PTHR12442">
    <property type="entry name" value="DYNEIN INTERMEDIATE CHAIN"/>
    <property type="match status" value="1"/>
</dbReference>
<dbReference type="AlphaFoldDB" id="A0A5A9PXA8"/>
<keyword evidence="9" id="KW-0505">Motor protein</keyword>
<keyword evidence="5" id="KW-0493">Microtubule</keyword>
<evidence type="ECO:0000256" key="10">
    <source>
        <dbReference type="ARBA" id="ARBA00023212"/>
    </source>
</evidence>
<dbReference type="SUPFAM" id="SSF50978">
    <property type="entry name" value="WD40 repeat-like"/>
    <property type="match status" value="1"/>
</dbReference>
<keyword evidence="7" id="KW-0243">Dynein</keyword>
<dbReference type="GO" id="GO:0036158">
    <property type="term" value="P:outer dynein arm assembly"/>
    <property type="evidence" value="ECO:0007669"/>
    <property type="project" value="TreeGrafter"/>
</dbReference>
<evidence type="ECO:0000256" key="3">
    <source>
        <dbReference type="ARBA" id="ARBA00022490"/>
    </source>
</evidence>
<evidence type="ECO:0000256" key="4">
    <source>
        <dbReference type="ARBA" id="ARBA00022574"/>
    </source>
</evidence>
<dbReference type="EMBL" id="SOYY01000001">
    <property type="protein sequence ID" value="KAA0724949.1"/>
    <property type="molecule type" value="Genomic_DNA"/>
</dbReference>
<sequence>MEIVYVYTKKRSEFGRQCNFSDRPAELHVDILPDPSLAANFIVRDPCDVAIQCAQDTSEHEVNTERFESESKGINHVEGGWHKDLNPEDMEATIRYRKKVEKDEHYQNTILQIASLMEHCIKQNNAIDIYQEYFEAEEVFEESDEPPLAKTINVFSINTKHFIYFQSLENPNKPEMTLKPVSPLVCLEYNPKDSHILIGGGYNGQIAYWDTRKGSQPVEMSAVEHSHRDPVYKVVWLHSKTGTDTFSASTDGQVLWWDIRKMSEPTERLVLDPSKKGNLDNALGAISLEFETTMPTKFMVGTEQGLVVSCNRKAKTPAEKIVCTYGGHHGPIYALQRNPFFPKNFLTVADWTARIWSEDIKESSIMWTKYHMAYLLDGCWSPVRPSVFFTVKMDGTLDVWDILFKQNNPTLSVKVCDDALYSIRVQENGQFLGCGSQLGTVTMLEISAGLCTLQKNEKALVSEMFERETKREKILEARHREMRLKERSRSEQIREDEVKEGDGEETAEELLARAEKEFFEILEAEKKNECNQEKENDKCCIIIYDRVKRSLQTTEQSITMKDTGESKDHQLTVALRIRPLSDAELEEGATIIAHKVDDQVAWASHPYKRKSKKKNRTQSFPLQTLASKQRLAFIRAQVVPDNVANSPFCVQQSHPLDLLYLVTVVFQDSCLCVREEIQIALTFSSITERVN</sequence>
<dbReference type="InterPro" id="IPR015943">
    <property type="entry name" value="WD40/YVTN_repeat-like_dom_sf"/>
</dbReference>
<dbReference type="GO" id="GO:0003341">
    <property type="term" value="P:cilium movement"/>
    <property type="evidence" value="ECO:0007669"/>
    <property type="project" value="TreeGrafter"/>
</dbReference>
<comment type="caution">
    <text evidence="12">The sequence shown here is derived from an EMBL/GenBank/DDBJ whole genome shotgun (WGS) entry which is preliminary data.</text>
</comment>
<comment type="subcellular location">
    <subcellularLocation>
        <location evidence="1">Cytoplasm</location>
        <location evidence="1">Cytoskeleton</location>
        <location evidence="1">Cilium axoneme</location>
    </subcellularLocation>
</comment>
<dbReference type="InterPro" id="IPR001680">
    <property type="entry name" value="WD40_rpt"/>
</dbReference>
<keyword evidence="13" id="KW-1185">Reference proteome</keyword>
<dbReference type="PANTHER" id="PTHR12442:SF7">
    <property type="entry name" value="DYNEIN AXONEMAL INTERMEDIATE CHAIN 2"/>
    <property type="match status" value="1"/>
</dbReference>
<name>A0A5A9PXA8_9TELE</name>
<dbReference type="GO" id="GO:0005874">
    <property type="term" value="C:microtubule"/>
    <property type="evidence" value="ECO:0007669"/>
    <property type="project" value="UniProtKB-KW"/>
</dbReference>
<keyword evidence="8" id="KW-0969">Cilium</keyword>
<dbReference type="GO" id="GO:0045503">
    <property type="term" value="F:dynein light chain binding"/>
    <property type="evidence" value="ECO:0007669"/>
    <property type="project" value="TreeGrafter"/>
</dbReference>
<reference evidence="12 13" key="1">
    <citation type="journal article" date="2019" name="Mol. Ecol. Resour.">
        <title>Chromosome-level genome assembly of Triplophysa tibetana, a fish adapted to the harsh high-altitude environment of the Tibetan Plateau.</title>
        <authorList>
            <person name="Yang X."/>
            <person name="Liu H."/>
            <person name="Ma Z."/>
            <person name="Zou Y."/>
            <person name="Zou M."/>
            <person name="Mao Y."/>
            <person name="Li X."/>
            <person name="Wang H."/>
            <person name="Chen T."/>
            <person name="Wang W."/>
            <person name="Yang R."/>
        </authorList>
    </citation>
    <scope>NUCLEOTIDE SEQUENCE [LARGE SCALE GENOMIC DNA]</scope>
    <source>
        <strain evidence="12">TTIB1903HZAU</strain>
        <tissue evidence="12">Muscle</tissue>
    </source>
</reference>
<dbReference type="Proteomes" id="UP000324632">
    <property type="component" value="Chromosome 1"/>
</dbReference>
<gene>
    <name evidence="12" type="ORF">E1301_Tti016300</name>
</gene>
<accession>A0A5A9PXA8</accession>
<evidence type="ECO:0000256" key="9">
    <source>
        <dbReference type="ARBA" id="ARBA00023175"/>
    </source>
</evidence>
<proteinExistence type="inferred from homology"/>
<keyword evidence="6" id="KW-0677">Repeat</keyword>
<dbReference type="FunFam" id="2.130.10.10:FF:001017">
    <property type="entry name" value="Dynein axonemal intermediate chain 2"/>
    <property type="match status" value="1"/>
</dbReference>
<dbReference type="GO" id="GO:0045504">
    <property type="term" value="F:dynein heavy chain binding"/>
    <property type="evidence" value="ECO:0007669"/>
    <property type="project" value="TreeGrafter"/>
</dbReference>
<evidence type="ECO:0000256" key="11">
    <source>
        <dbReference type="ARBA" id="ARBA00023273"/>
    </source>
</evidence>
<evidence type="ECO:0000313" key="13">
    <source>
        <dbReference type="Proteomes" id="UP000324632"/>
    </source>
</evidence>